<dbReference type="SUPFAM" id="SSF51261">
    <property type="entry name" value="Duplicated hybrid motif"/>
    <property type="match status" value="1"/>
</dbReference>
<feature type="domain" description="M23ase beta-sheet core" evidence="1">
    <location>
        <begin position="137"/>
        <end position="236"/>
    </location>
</feature>
<dbReference type="RefSeq" id="WP_045802153.1">
    <property type="nucleotide sequence ID" value="NZ_CP011071.1"/>
</dbReference>
<sequence length="271" mass="31218">MKNPLLFLLYLITAVSFGQENIKVYHKMVEKSIKILVDNQKYCPVTLVIDFELKNLKPVDSNNTFVVPARSDSMLLTTLVPLDLKKRSFFKYDFKYYFGDAFRTMYDSLYHYHLPFEKNKAFEVIQGYNGDFSHKNQYAIDFEMPKGTKVCAARDGVVVKVIDSNNISCPSEECKKFGNQVLIYHEDGTFADYSHIKFKGAKVKVGDDVKKGRVIAESGNVGYSDGPHLHFMVFRKEFDKDITLPTKFRTGKNGDTIEELKPHSKYMRGYD</sequence>
<dbReference type="GO" id="GO:0004222">
    <property type="term" value="F:metalloendopeptidase activity"/>
    <property type="evidence" value="ECO:0007669"/>
    <property type="project" value="TreeGrafter"/>
</dbReference>
<dbReference type="AlphaFoldDB" id="A0A0D5YUD9"/>
<dbReference type="HOGENOM" id="CLU_062205_1_1_10"/>
<dbReference type="InterPro" id="IPR016047">
    <property type="entry name" value="M23ase_b-sheet_dom"/>
</dbReference>
<dbReference type="EMBL" id="CP011071">
    <property type="protein sequence ID" value="AKA35501.1"/>
    <property type="molecule type" value="Genomic_DNA"/>
</dbReference>
<dbReference type="KEGG" id="mlt:VC82_1896"/>
<dbReference type="Proteomes" id="UP000032726">
    <property type="component" value="Chromosome"/>
</dbReference>
<dbReference type="Pfam" id="PF01551">
    <property type="entry name" value="Peptidase_M23"/>
    <property type="match status" value="1"/>
</dbReference>
<dbReference type="CDD" id="cd12797">
    <property type="entry name" value="M23_peptidase"/>
    <property type="match status" value="1"/>
</dbReference>
<evidence type="ECO:0000313" key="3">
    <source>
        <dbReference type="Proteomes" id="UP000032726"/>
    </source>
</evidence>
<keyword evidence="3" id="KW-1185">Reference proteome</keyword>
<evidence type="ECO:0000313" key="2">
    <source>
        <dbReference type="EMBL" id="AKA35501.1"/>
    </source>
</evidence>
<dbReference type="PANTHER" id="PTHR21666:SF270">
    <property type="entry name" value="MUREIN HYDROLASE ACTIVATOR ENVC"/>
    <property type="match status" value="1"/>
</dbReference>
<proteinExistence type="predicted"/>
<name>A0A0D5YUD9_9FLAO</name>
<accession>A0A0D5YUD9</accession>
<organism evidence="2 3">
    <name type="scientific">Flagellimonas lutaonensis</name>
    <dbReference type="NCBI Taxonomy" id="516051"/>
    <lineage>
        <taxon>Bacteria</taxon>
        <taxon>Pseudomonadati</taxon>
        <taxon>Bacteroidota</taxon>
        <taxon>Flavobacteriia</taxon>
        <taxon>Flavobacteriales</taxon>
        <taxon>Flavobacteriaceae</taxon>
        <taxon>Flagellimonas</taxon>
    </lineage>
</organism>
<dbReference type="InterPro" id="IPR050570">
    <property type="entry name" value="Cell_wall_metabolism_enzyme"/>
</dbReference>
<protein>
    <submittedName>
        <fullName evidence="2">Peptidase M23</fullName>
    </submittedName>
</protein>
<dbReference type="PANTHER" id="PTHR21666">
    <property type="entry name" value="PEPTIDASE-RELATED"/>
    <property type="match status" value="1"/>
</dbReference>
<reference evidence="2 3" key="1">
    <citation type="submission" date="2015-03" db="EMBL/GenBank/DDBJ databases">
        <title>Complete genome sequence of Muricauda lutaonensis CC-HSB-11T, isolated from a coastal hot spring.</title>
        <authorList>
            <person name="Kim K.M."/>
        </authorList>
    </citation>
    <scope>NUCLEOTIDE SEQUENCE [LARGE SCALE GENOMIC DNA]</scope>
    <source>
        <strain evidence="2 3">CC-HSB-11</strain>
    </source>
</reference>
<gene>
    <name evidence="2" type="ORF">VC82_1896</name>
</gene>
<dbReference type="OrthoDB" id="9809488at2"/>
<dbReference type="STRING" id="516051.VC82_1896"/>
<evidence type="ECO:0000259" key="1">
    <source>
        <dbReference type="Pfam" id="PF01551"/>
    </source>
</evidence>
<dbReference type="Gene3D" id="2.70.70.10">
    <property type="entry name" value="Glucose Permease (Domain IIA)"/>
    <property type="match status" value="1"/>
</dbReference>
<dbReference type="InterPro" id="IPR011055">
    <property type="entry name" value="Dup_hybrid_motif"/>
</dbReference>